<dbReference type="OrthoDB" id="9782846at2"/>
<dbReference type="Pfam" id="PF01547">
    <property type="entry name" value="SBP_bac_1"/>
    <property type="match status" value="1"/>
</dbReference>
<dbReference type="EMBL" id="QGTD01000018">
    <property type="protein sequence ID" value="PWU67319.1"/>
    <property type="molecule type" value="Genomic_DNA"/>
</dbReference>
<gene>
    <name evidence="2" type="ORF">DLJ74_16590</name>
</gene>
<feature type="coiled-coil region" evidence="1">
    <location>
        <begin position="432"/>
        <end position="459"/>
    </location>
</feature>
<dbReference type="InterPro" id="IPR006059">
    <property type="entry name" value="SBP"/>
</dbReference>
<dbReference type="Proteomes" id="UP000245624">
    <property type="component" value="Unassembled WGS sequence"/>
</dbReference>
<name>A0A317L0F3_9BACI</name>
<dbReference type="PANTHER" id="PTHR43649:SF12">
    <property type="entry name" value="DIACETYLCHITOBIOSE BINDING PROTEIN DASA"/>
    <property type="match status" value="1"/>
</dbReference>
<evidence type="ECO:0000313" key="2">
    <source>
        <dbReference type="EMBL" id="PWU67319.1"/>
    </source>
</evidence>
<reference evidence="2 3" key="1">
    <citation type="submission" date="2018-05" db="EMBL/GenBank/DDBJ databases">
        <title>Genomic analysis of Gracilibacillus dipsosauri DD1 reveals novel features of a salt-tolerant amylase.</title>
        <authorList>
            <person name="Deutch C.E."/>
            <person name="Yang S."/>
        </authorList>
    </citation>
    <scope>NUCLEOTIDE SEQUENCE [LARGE SCALE GENOMIC DNA]</scope>
    <source>
        <strain evidence="2 3">DD1</strain>
    </source>
</reference>
<proteinExistence type="predicted"/>
<dbReference type="AlphaFoldDB" id="A0A317L0F3"/>
<dbReference type="Gene3D" id="3.40.190.10">
    <property type="entry name" value="Periplasmic binding protein-like II"/>
    <property type="match status" value="1"/>
</dbReference>
<dbReference type="InterPro" id="IPR050490">
    <property type="entry name" value="Bact_solute-bd_prot1"/>
</dbReference>
<keyword evidence="1" id="KW-0175">Coiled coil</keyword>
<sequence>MRKKEVGVMQVQKKWLVVWFIVMLGIMAGCSSSESGTESTSKKEGKWAGQTLTVHLIGDFSMEDATDPITGKTNEGLNSIKQEFEKQHPGATVEFILMPWEGYTEKTQAMITSNEADVYQMPGLADFAAQGVLEPLQSYIEEDPEFSLDVFIENQVSGWKVLGPDSDELSIYGLPLIGDARFINYDKKLFDQWGVEYLSDNPTMEEIARKAKQMTGTNPVTGEENYGIWFRGDWSSAFTLVNLAEGQNGRWGTGFAWDEIQFEYNSPEMVNGLEWLLEMQEYAPDGLISNQGAERWLTDRNNIAIMLNQGPGDLILPVYAQGLEDRIGIAQEFNNDDGIGGMFAGSPVAMAKESDNKELAWEWIKFSVSEDFQRYLFEEANAMPVIKAAEDWESYKEVEKMMNPTIEAMRTPWTPRYPWASSQPRFILTSEIEAALAGKRSAKEALDKAQEESKAWLDNR</sequence>
<protein>
    <submittedName>
        <fullName evidence="2">Sugar ABC transporter substrate-binding protein</fullName>
    </submittedName>
</protein>
<keyword evidence="3" id="KW-1185">Reference proteome</keyword>
<dbReference type="PANTHER" id="PTHR43649">
    <property type="entry name" value="ARABINOSE-BINDING PROTEIN-RELATED"/>
    <property type="match status" value="1"/>
</dbReference>
<accession>A0A317L0F3</accession>
<comment type="caution">
    <text evidence="2">The sequence shown here is derived from an EMBL/GenBank/DDBJ whole genome shotgun (WGS) entry which is preliminary data.</text>
</comment>
<organism evidence="2 3">
    <name type="scientific">Gracilibacillus dipsosauri</name>
    <dbReference type="NCBI Taxonomy" id="178340"/>
    <lineage>
        <taxon>Bacteria</taxon>
        <taxon>Bacillati</taxon>
        <taxon>Bacillota</taxon>
        <taxon>Bacilli</taxon>
        <taxon>Bacillales</taxon>
        <taxon>Bacillaceae</taxon>
        <taxon>Gracilibacillus</taxon>
    </lineage>
</organism>
<dbReference type="SUPFAM" id="SSF53850">
    <property type="entry name" value="Periplasmic binding protein-like II"/>
    <property type="match status" value="1"/>
</dbReference>
<evidence type="ECO:0000256" key="1">
    <source>
        <dbReference type="SAM" id="Coils"/>
    </source>
</evidence>
<dbReference type="PROSITE" id="PS51257">
    <property type="entry name" value="PROKAR_LIPOPROTEIN"/>
    <property type="match status" value="1"/>
</dbReference>
<evidence type="ECO:0000313" key="3">
    <source>
        <dbReference type="Proteomes" id="UP000245624"/>
    </source>
</evidence>